<evidence type="ECO:0000313" key="2">
    <source>
        <dbReference type="Proteomes" id="UP000024942"/>
    </source>
</evidence>
<gene>
    <name evidence="1" type="ORF">HOC_06003</name>
</gene>
<proteinExistence type="predicted"/>
<comment type="caution">
    <text evidence="1">The sequence shown here is derived from an EMBL/GenBank/DDBJ whole genome shotgun (WGS) entry which is preliminary data.</text>
</comment>
<dbReference type="OrthoDB" id="5905861at2"/>
<reference evidence="1 2" key="1">
    <citation type="journal article" date="2014" name="Antonie Van Leeuwenhoek">
        <title>Hyphomonas beringensis sp. nov. and Hyphomonas chukchiensis sp. nov., isolated from surface seawater of the Bering Sea and Chukchi Sea.</title>
        <authorList>
            <person name="Li C."/>
            <person name="Lai Q."/>
            <person name="Li G."/>
            <person name="Dong C."/>
            <person name="Wang J."/>
            <person name="Liao Y."/>
            <person name="Shao Z."/>
        </authorList>
    </citation>
    <scope>NUCLEOTIDE SEQUENCE [LARGE SCALE GENOMIC DNA]</scope>
    <source>
        <strain evidence="1 2">SCH89</strain>
    </source>
</reference>
<keyword evidence="2" id="KW-1185">Reference proteome</keyword>
<dbReference type="RefSeq" id="WP_035536689.1">
    <property type="nucleotide sequence ID" value="NZ_ARYL01000006.1"/>
</dbReference>
<dbReference type="eggNOG" id="ENOG5033G6J">
    <property type="taxonomic scope" value="Bacteria"/>
</dbReference>
<protein>
    <submittedName>
        <fullName evidence="1">Uncharacterized protein</fullName>
    </submittedName>
</protein>
<sequence length="241" mass="26774">MEYSADIELTMAGVGPVRVPFDEPRLKTKQARRHLNRLRVLEEDHFCTDWYAFEFRPATSADRAKLDVVVQLPGPEYGAVIGDTVHNCRASLDILASLVVRLSGGNDKGVHFPFGSSAHHFERMIVDKHFNRASDEAIELLRKLRPYPEGNSVLRALHDLDIQDKHRALIPAGGNITTPEVKAAVIDGRAVITHVEATKPKMRLIFPEAGPAGNCEVIPSLEEMIGLTESIIRSFESLFSD</sequence>
<accession>A0A059G9A8</accession>
<dbReference type="STRING" id="1280953.HOC_06003"/>
<dbReference type="Proteomes" id="UP000024942">
    <property type="component" value="Unassembled WGS sequence"/>
</dbReference>
<dbReference type="PATRIC" id="fig|1280953.3.peg.1210"/>
<organism evidence="1 2">
    <name type="scientific">Hyphomonas oceanitis SCH89</name>
    <dbReference type="NCBI Taxonomy" id="1280953"/>
    <lineage>
        <taxon>Bacteria</taxon>
        <taxon>Pseudomonadati</taxon>
        <taxon>Pseudomonadota</taxon>
        <taxon>Alphaproteobacteria</taxon>
        <taxon>Hyphomonadales</taxon>
        <taxon>Hyphomonadaceae</taxon>
        <taxon>Hyphomonas</taxon>
    </lineage>
</organism>
<name>A0A059G9A8_9PROT</name>
<dbReference type="AlphaFoldDB" id="A0A059G9A8"/>
<evidence type="ECO:0000313" key="1">
    <source>
        <dbReference type="EMBL" id="KDA03412.1"/>
    </source>
</evidence>
<dbReference type="EMBL" id="ARYL01000006">
    <property type="protein sequence ID" value="KDA03412.1"/>
    <property type="molecule type" value="Genomic_DNA"/>
</dbReference>